<keyword evidence="1" id="KW-1133">Transmembrane helix</keyword>
<keyword evidence="1" id="KW-0472">Membrane</keyword>
<evidence type="ECO:0000256" key="1">
    <source>
        <dbReference type="SAM" id="Phobius"/>
    </source>
</evidence>
<evidence type="ECO:0000313" key="4">
    <source>
        <dbReference type="Proteomes" id="UP000195447"/>
    </source>
</evidence>
<organism evidence="3 4">
    <name type="scientific">Faecalitalea cylindroides</name>
    <dbReference type="NCBI Taxonomy" id="39483"/>
    <lineage>
        <taxon>Bacteria</taxon>
        <taxon>Bacillati</taxon>
        <taxon>Bacillota</taxon>
        <taxon>Erysipelotrichia</taxon>
        <taxon>Erysipelotrichales</taxon>
        <taxon>Erysipelotrichaceae</taxon>
        <taxon>Faecalitalea</taxon>
    </lineage>
</organism>
<dbReference type="Proteomes" id="UP000195447">
    <property type="component" value="Unassembled WGS sequence"/>
</dbReference>
<reference evidence="4" key="1">
    <citation type="submission" date="2017-04" db="EMBL/GenBank/DDBJ databases">
        <title>Function of individual gut microbiota members based on whole genome sequencing of pure cultures obtained from chicken caecum.</title>
        <authorList>
            <person name="Medvecky M."/>
            <person name="Cejkova D."/>
            <person name="Polansky O."/>
            <person name="Karasova D."/>
            <person name="Kubasova T."/>
            <person name="Cizek A."/>
            <person name="Rychlik I."/>
        </authorList>
    </citation>
    <scope>NUCLEOTIDE SEQUENCE [LARGE SCALE GENOMIC DNA]</scope>
    <source>
        <strain evidence="4">An178</strain>
    </source>
</reference>
<feature type="transmembrane region" description="Helical" evidence="1">
    <location>
        <begin position="136"/>
        <end position="153"/>
    </location>
</feature>
<evidence type="ECO:0000313" key="3">
    <source>
        <dbReference type="EMBL" id="OUP61640.1"/>
    </source>
</evidence>
<accession>A0A1Y3VRF7</accession>
<dbReference type="AlphaFoldDB" id="A0A1Y3VRF7"/>
<name>A0A1Y3VRF7_9FIRM</name>
<keyword evidence="1" id="KW-0812">Transmembrane</keyword>
<feature type="transmembrane region" description="Helical" evidence="1">
    <location>
        <begin position="62"/>
        <end position="80"/>
    </location>
</feature>
<dbReference type="EMBL" id="NFKM01000002">
    <property type="protein sequence ID" value="OUP61640.1"/>
    <property type="molecule type" value="Genomic_DNA"/>
</dbReference>
<comment type="caution">
    <text evidence="3">The sequence shown here is derived from an EMBL/GenBank/DDBJ whole genome shotgun (WGS) entry which is preliminary data.</text>
</comment>
<proteinExistence type="predicted"/>
<keyword evidence="4" id="KW-1185">Reference proteome</keyword>
<feature type="transmembrane region" description="Helical" evidence="1">
    <location>
        <begin position="7"/>
        <end position="30"/>
    </location>
</feature>
<sequence>MLGKVYRLLIACLAAVPIQLYVMPVLLQYVYMPSSYGQIIMYIMIAIVIYEFLVTYKKWKKWDWHILTGIYYITLIYILFARPDMGYSLYELDPFQLVNSIRYGSYDEWIIALFNILIFIPMPIMNHYYFKKDLKVLFSCVSIGFLIELIQAISRRGVFDIGDIILYGVGILIGYIIEKRL</sequence>
<evidence type="ECO:0000259" key="2">
    <source>
        <dbReference type="Pfam" id="PF04892"/>
    </source>
</evidence>
<feature type="transmembrane region" description="Helical" evidence="1">
    <location>
        <begin position="109"/>
        <end position="129"/>
    </location>
</feature>
<feature type="transmembrane region" description="Helical" evidence="1">
    <location>
        <begin position="36"/>
        <end position="55"/>
    </location>
</feature>
<dbReference type="RefSeq" id="WP_087158095.1">
    <property type="nucleotide sequence ID" value="NZ_JACJIY010000001.1"/>
</dbReference>
<dbReference type="InterPro" id="IPR006976">
    <property type="entry name" value="VanZ-like"/>
</dbReference>
<feature type="domain" description="VanZ-like" evidence="2">
    <location>
        <begin position="70"/>
        <end position="177"/>
    </location>
</feature>
<gene>
    <name evidence="3" type="ORF">B5F14_01420</name>
</gene>
<protein>
    <recommendedName>
        <fullName evidence="2">VanZ-like domain-containing protein</fullName>
    </recommendedName>
</protein>
<feature type="transmembrane region" description="Helical" evidence="1">
    <location>
        <begin position="159"/>
        <end position="177"/>
    </location>
</feature>
<dbReference type="Pfam" id="PF04892">
    <property type="entry name" value="VanZ"/>
    <property type="match status" value="1"/>
</dbReference>